<comment type="subcellular location">
    <subcellularLocation>
        <location evidence="1">Nucleus</location>
    </subcellularLocation>
</comment>
<reference evidence="5" key="1">
    <citation type="submission" date="2015-08" db="EMBL/GenBank/DDBJ databases">
        <authorList>
            <person name="Babu N.S."/>
            <person name="Beckwith C.J."/>
            <person name="Beseler K.G."/>
            <person name="Brison A."/>
            <person name="Carone J.V."/>
            <person name="Caskin T.P."/>
            <person name="Diamond M."/>
            <person name="Durham M.E."/>
            <person name="Foxe J.M."/>
            <person name="Go M."/>
            <person name="Henderson B.A."/>
            <person name="Jones I.B."/>
            <person name="McGettigan J.A."/>
            <person name="Micheletti S.J."/>
            <person name="Nasrallah M.E."/>
            <person name="Ortiz D."/>
            <person name="Piller C.R."/>
            <person name="Privatt S.R."/>
            <person name="Schneider S.L."/>
            <person name="Sharp S."/>
            <person name="Smith T.C."/>
            <person name="Stanton J.D."/>
            <person name="Ullery H.E."/>
            <person name="Wilson R.J."/>
            <person name="Serrano M.G."/>
            <person name="Buck G."/>
            <person name="Lee V."/>
            <person name="Wang Y."/>
            <person name="Carvalho R."/>
            <person name="Voegtly L."/>
            <person name="Shi R."/>
            <person name="Duckworth R."/>
            <person name="Johnson A."/>
            <person name="Loviza R."/>
            <person name="Walstead R."/>
            <person name="Shah Z."/>
            <person name="Kiflezghi M."/>
            <person name="Wade K."/>
            <person name="Ball S.L."/>
            <person name="Bradley K.W."/>
            <person name="Asai D.J."/>
            <person name="Bowman C.A."/>
            <person name="Russell D.A."/>
            <person name="Pope W.H."/>
            <person name="Jacobs-Sera D."/>
            <person name="Hendrix R.W."/>
            <person name="Hatfull G.F."/>
        </authorList>
    </citation>
    <scope>NUCLEOTIDE SEQUENCE</scope>
</reference>
<gene>
    <name evidence="5" type="ORF">g.21013</name>
</gene>
<dbReference type="InterPro" id="IPR025712">
    <property type="entry name" value="Nup54_alpha-helical_dom"/>
</dbReference>
<dbReference type="AlphaFoldDB" id="A0A1D2A6Z9"/>
<accession>A0A1D2A6Z9</accession>
<dbReference type="GO" id="GO:0017056">
    <property type="term" value="F:structural constituent of nuclear pore"/>
    <property type="evidence" value="ECO:0007669"/>
    <property type="project" value="TreeGrafter"/>
</dbReference>
<keyword evidence="3" id="KW-0539">Nucleus</keyword>
<evidence type="ECO:0000259" key="4">
    <source>
        <dbReference type="Pfam" id="PF13874"/>
    </source>
</evidence>
<dbReference type="GO" id="GO:0006999">
    <property type="term" value="P:nuclear pore organization"/>
    <property type="evidence" value="ECO:0007669"/>
    <property type="project" value="TreeGrafter"/>
</dbReference>
<dbReference type="GO" id="GO:0044613">
    <property type="term" value="C:nuclear pore central transport channel"/>
    <property type="evidence" value="ECO:0007669"/>
    <property type="project" value="TreeGrafter"/>
</dbReference>
<name>A0A1D2A6Z9_AUXPR</name>
<evidence type="ECO:0000256" key="3">
    <source>
        <dbReference type="ARBA" id="ARBA00023242"/>
    </source>
</evidence>
<dbReference type="InterPro" id="IPR024864">
    <property type="entry name" value="Nup54/Nup57/Nup44"/>
</dbReference>
<dbReference type="PANTHER" id="PTHR13000">
    <property type="entry name" value="NUCLEOPORIN P54"/>
    <property type="match status" value="1"/>
</dbReference>
<feature type="domain" description="Nucleoporin Nup54 alpha-helical" evidence="4">
    <location>
        <begin position="208"/>
        <end position="312"/>
    </location>
</feature>
<proteinExistence type="predicted"/>
<organism evidence="5">
    <name type="scientific">Auxenochlorella protothecoides</name>
    <name type="common">Green microalga</name>
    <name type="synonym">Chlorella protothecoides</name>
    <dbReference type="NCBI Taxonomy" id="3075"/>
    <lineage>
        <taxon>Eukaryota</taxon>
        <taxon>Viridiplantae</taxon>
        <taxon>Chlorophyta</taxon>
        <taxon>core chlorophytes</taxon>
        <taxon>Trebouxiophyceae</taxon>
        <taxon>Chlorellales</taxon>
        <taxon>Chlorellaceae</taxon>
        <taxon>Auxenochlorella</taxon>
    </lineage>
</organism>
<dbReference type="GO" id="GO:0036228">
    <property type="term" value="P:protein localization to nuclear inner membrane"/>
    <property type="evidence" value="ECO:0007669"/>
    <property type="project" value="TreeGrafter"/>
</dbReference>
<sequence length="418" mass="40755">MAFSFNSTPASTTAFSFGGGAPVTQRTGSAPLFGGASSGAAVTPSLFGAAPSPATPAGGFSFGFGAASTPAAATGTGATSAPLFGAGGGGTFGASSTPSLFGASSTPSLFGASSTPSLFGASSTPSLFGAGAPPPTAFGGAPAGTLSLFGAGAQQQQQQQQAVPYATPDLGAVRELEALRDAFLPGTPRSRFQHLFLNVVEDPAARVRPTGVDELAWRAALRAAGGPDNPDRLWPVVAAGGRELVARRAAQDAALAEHVARLDALRAVLSSVAGRARGVVEEGLEGARGAHLAQSRALLRVARSVDALEGRFAAATGQGPAPAAAGAGLDALAARLGEAEAALAPVPGGLAARLAEAGAAAALAGPAQGAPPPALDDDALADVYGLLSQQTAALAGVQAVLRRAERDLEVLEGLAAAG</sequence>
<dbReference type="EMBL" id="GDKF01003704">
    <property type="protein sequence ID" value="JAT74918.1"/>
    <property type="molecule type" value="Transcribed_RNA"/>
</dbReference>
<evidence type="ECO:0000256" key="2">
    <source>
        <dbReference type="ARBA" id="ARBA00022448"/>
    </source>
</evidence>
<evidence type="ECO:0000256" key="1">
    <source>
        <dbReference type="ARBA" id="ARBA00004123"/>
    </source>
</evidence>
<dbReference type="Pfam" id="PF13874">
    <property type="entry name" value="Nup54"/>
    <property type="match status" value="1"/>
</dbReference>
<dbReference type="PANTHER" id="PTHR13000:SF0">
    <property type="entry name" value="NUCLEOPORIN P54"/>
    <property type="match status" value="1"/>
</dbReference>
<protein>
    <recommendedName>
        <fullName evidence="4">Nucleoporin Nup54 alpha-helical domain-containing protein</fullName>
    </recommendedName>
</protein>
<evidence type="ECO:0000313" key="5">
    <source>
        <dbReference type="EMBL" id="JAT74918.1"/>
    </source>
</evidence>
<keyword evidence="2" id="KW-0813">Transport</keyword>
<dbReference type="GO" id="GO:0006607">
    <property type="term" value="P:NLS-bearing protein import into nucleus"/>
    <property type="evidence" value="ECO:0007669"/>
    <property type="project" value="TreeGrafter"/>
</dbReference>